<name>A0AAE3YNM8_9ACTN</name>
<accession>A0AAE3YNM8</accession>
<dbReference type="RefSeq" id="WP_310366612.1">
    <property type="nucleotide sequence ID" value="NZ_JAVDYB010000001.1"/>
</dbReference>
<evidence type="ECO:0000313" key="1">
    <source>
        <dbReference type="EMBL" id="MDR7275538.1"/>
    </source>
</evidence>
<sequence length="189" mass="21373">MNAEFADLTPQEITAILGRVDELIERRISEDRLTSRLAQVKMGRVRPRTAWVVIGPRIRQLLAKAHLRIEQAVLATAALRTNRYPATLAAMPLPAADPEIATLIADLRRLYRHRFGIATQSLVWQIAVLRAYDERLRVASRRLGIPEYLDQLTGMDLEAERLRLEEELTRAGLNLRLGSSSDRTGSPEE</sequence>
<dbReference type="AlphaFoldDB" id="A0AAE3YNM8"/>
<reference evidence="1" key="1">
    <citation type="submission" date="2023-07" db="EMBL/GenBank/DDBJ databases">
        <title>Sequencing the genomes of 1000 actinobacteria strains.</title>
        <authorList>
            <person name="Klenk H.-P."/>
        </authorList>
    </citation>
    <scope>NUCLEOTIDE SEQUENCE</scope>
    <source>
        <strain evidence="1">DSM 44707</strain>
    </source>
</reference>
<proteinExistence type="predicted"/>
<keyword evidence="2" id="KW-1185">Reference proteome</keyword>
<dbReference type="EMBL" id="JAVDYB010000001">
    <property type="protein sequence ID" value="MDR7275538.1"/>
    <property type="molecule type" value="Genomic_DNA"/>
</dbReference>
<dbReference type="Proteomes" id="UP001183643">
    <property type="component" value="Unassembled WGS sequence"/>
</dbReference>
<gene>
    <name evidence="1" type="ORF">J2S41_002316</name>
</gene>
<organism evidence="1 2">
    <name type="scientific">Catenuloplanes atrovinosus</name>
    <dbReference type="NCBI Taxonomy" id="137266"/>
    <lineage>
        <taxon>Bacteria</taxon>
        <taxon>Bacillati</taxon>
        <taxon>Actinomycetota</taxon>
        <taxon>Actinomycetes</taxon>
        <taxon>Micromonosporales</taxon>
        <taxon>Micromonosporaceae</taxon>
        <taxon>Catenuloplanes</taxon>
    </lineage>
</organism>
<comment type="caution">
    <text evidence="1">The sequence shown here is derived from an EMBL/GenBank/DDBJ whole genome shotgun (WGS) entry which is preliminary data.</text>
</comment>
<protein>
    <submittedName>
        <fullName evidence="1">Uncharacterized protein</fullName>
    </submittedName>
</protein>
<evidence type="ECO:0000313" key="2">
    <source>
        <dbReference type="Proteomes" id="UP001183643"/>
    </source>
</evidence>